<gene>
    <name evidence="4" type="ORF">DI616_08995</name>
</gene>
<proteinExistence type="predicted"/>
<evidence type="ECO:0000256" key="1">
    <source>
        <dbReference type="SAM" id="MobiDB-lite"/>
    </source>
</evidence>
<evidence type="ECO:0000313" key="4">
    <source>
        <dbReference type="EMBL" id="TKW66624.1"/>
    </source>
</evidence>
<dbReference type="CDD" id="cd03808">
    <property type="entry name" value="GT4_CapM-like"/>
    <property type="match status" value="1"/>
</dbReference>
<sequence length="413" mass="44946">MTPGSKAALGASMADPAPRRLTILLIAGLAWSLVNFRLDLMRRMMANGHRVLAAAPDFDPETEAALRAEGIEPLSVPMHRTGLNPVSDLQSLSALRKLIRDRRPDVIVPYTMKPIVWGSLAARLEGNVRCHPLFTGLGYAFSEPMPRGKRRLVRRIAIGLHRRALRRIRLGFYYNAADLNDLRRFGMIPVDARMVAVPGSGADTARFAPTPLPAGRPVFLFIARMLRSKGIEDLVAASRILRAEGRSFGLELLGPTDSNPDAIDADTLKAWQADGDLVWHGATRDVRPYLADAHVLVLPTRLREGVPRTILEAMSCGRAVITTDAPGCGETVGQGIGGFVVPMGDVEALAGAMRRFLDEPELAEVMGAQARARVCENNDVHLVNRLLLTEMGLERETPPAQRSDRATSAEVAA</sequence>
<dbReference type="Proteomes" id="UP000315344">
    <property type="component" value="Unassembled WGS sequence"/>
</dbReference>
<keyword evidence="2" id="KW-1133">Transmembrane helix</keyword>
<keyword evidence="2" id="KW-0812">Transmembrane</keyword>
<feature type="region of interest" description="Disordered" evidence="1">
    <location>
        <begin position="394"/>
        <end position="413"/>
    </location>
</feature>
<dbReference type="SUPFAM" id="SSF53756">
    <property type="entry name" value="UDP-Glycosyltransferase/glycogen phosphorylase"/>
    <property type="match status" value="1"/>
</dbReference>
<evidence type="ECO:0000256" key="2">
    <source>
        <dbReference type="SAM" id="Phobius"/>
    </source>
</evidence>
<accession>A0A533I860</accession>
<evidence type="ECO:0000259" key="3">
    <source>
        <dbReference type="Pfam" id="PF13579"/>
    </source>
</evidence>
<dbReference type="GO" id="GO:0016757">
    <property type="term" value="F:glycosyltransferase activity"/>
    <property type="evidence" value="ECO:0007669"/>
    <property type="project" value="UniProtKB-ARBA"/>
</dbReference>
<name>A0A533I860_PARDE</name>
<dbReference type="PANTHER" id="PTHR12526">
    <property type="entry name" value="GLYCOSYLTRANSFERASE"/>
    <property type="match status" value="1"/>
</dbReference>
<protein>
    <submittedName>
        <fullName evidence="4">Glycosyltransferase family 4 protein</fullName>
    </submittedName>
</protein>
<reference evidence="4 5" key="1">
    <citation type="journal article" date="2017" name="Nat. Commun.">
        <title>In situ click chemistry generation of cyclooxygenase-2 inhibitors.</title>
        <authorList>
            <person name="Bhardwaj A."/>
            <person name="Kaur J."/>
            <person name="Wuest M."/>
            <person name="Wuest F."/>
        </authorList>
    </citation>
    <scope>NUCLEOTIDE SEQUENCE [LARGE SCALE GENOMIC DNA]</scope>
    <source>
        <strain evidence="4">S2_012_000_R3_94</strain>
    </source>
</reference>
<dbReference type="Pfam" id="PF13692">
    <property type="entry name" value="Glyco_trans_1_4"/>
    <property type="match status" value="1"/>
</dbReference>
<dbReference type="PANTHER" id="PTHR12526:SF638">
    <property type="entry name" value="SPORE COAT PROTEIN SA"/>
    <property type="match status" value="1"/>
</dbReference>
<comment type="caution">
    <text evidence="4">The sequence shown here is derived from an EMBL/GenBank/DDBJ whole genome shotgun (WGS) entry which is preliminary data.</text>
</comment>
<dbReference type="Pfam" id="PF13579">
    <property type="entry name" value="Glyco_trans_4_4"/>
    <property type="match status" value="1"/>
</dbReference>
<keyword evidence="2" id="KW-0472">Membrane</keyword>
<evidence type="ECO:0000313" key="5">
    <source>
        <dbReference type="Proteomes" id="UP000315344"/>
    </source>
</evidence>
<feature type="compositionally biased region" description="Basic and acidic residues" evidence="1">
    <location>
        <begin position="394"/>
        <end position="407"/>
    </location>
</feature>
<dbReference type="EMBL" id="VAFL01000006">
    <property type="protein sequence ID" value="TKW66624.1"/>
    <property type="molecule type" value="Genomic_DNA"/>
</dbReference>
<organism evidence="4 5">
    <name type="scientific">Paracoccus denitrificans</name>
    <dbReference type="NCBI Taxonomy" id="266"/>
    <lineage>
        <taxon>Bacteria</taxon>
        <taxon>Pseudomonadati</taxon>
        <taxon>Pseudomonadota</taxon>
        <taxon>Alphaproteobacteria</taxon>
        <taxon>Rhodobacterales</taxon>
        <taxon>Paracoccaceae</taxon>
        <taxon>Paracoccus</taxon>
    </lineage>
</organism>
<dbReference type="AlphaFoldDB" id="A0A533I860"/>
<feature type="transmembrane region" description="Helical" evidence="2">
    <location>
        <begin position="20"/>
        <end position="38"/>
    </location>
</feature>
<keyword evidence="4" id="KW-0808">Transferase</keyword>
<feature type="domain" description="Glycosyltransferase subfamily 4-like N-terminal" evidence="3">
    <location>
        <begin position="38"/>
        <end position="197"/>
    </location>
</feature>
<dbReference type="Gene3D" id="3.40.50.2000">
    <property type="entry name" value="Glycogen Phosphorylase B"/>
    <property type="match status" value="2"/>
</dbReference>
<dbReference type="InterPro" id="IPR028098">
    <property type="entry name" value="Glyco_trans_4-like_N"/>
</dbReference>